<dbReference type="SUPFAM" id="SSF53474">
    <property type="entry name" value="alpha/beta-Hydrolases"/>
    <property type="match status" value="1"/>
</dbReference>
<dbReference type="InterPro" id="IPR029058">
    <property type="entry name" value="AB_hydrolase_fold"/>
</dbReference>
<evidence type="ECO:0000259" key="2">
    <source>
        <dbReference type="Pfam" id="PF09994"/>
    </source>
</evidence>
<reference evidence="3 4" key="1">
    <citation type="submission" date="2014-04" db="EMBL/GenBank/DDBJ databases">
        <title>Evolutionary Origins and Diversification of the Mycorrhizal Mutualists.</title>
        <authorList>
            <consortium name="DOE Joint Genome Institute"/>
            <consortium name="Mycorrhizal Genomics Consortium"/>
            <person name="Kohler A."/>
            <person name="Kuo A."/>
            <person name="Nagy L.G."/>
            <person name="Floudas D."/>
            <person name="Copeland A."/>
            <person name="Barry K.W."/>
            <person name="Cichocki N."/>
            <person name="Veneault-Fourrey C."/>
            <person name="LaButti K."/>
            <person name="Lindquist E.A."/>
            <person name="Lipzen A."/>
            <person name="Lundell T."/>
            <person name="Morin E."/>
            <person name="Murat C."/>
            <person name="Riley R."/>
            <person name="Ohm R."/>
            <person name="Sun H."/>
            <person name="Tunlid A."/>
            <person name="Henrissat B."/>
            <person name="Grigoriev I.V."/>
            <person name="Hibbett D.S."/>
            <person name="Martin F."/>
        </authorList>
    </citation>
    <scope>NUCLEOTIDE SEQUENCE [LARGE SCALE GENOMIC DNA]</scope>
    <source>
        <strain evidence="3 4">Koide BX008</strain>
    </source>
</reference>
<keyword evidence="4" id="KW-1185">Reference proteome</keyword>
<dbReference type="InterPro" id="IPR018712">
    <property type="entry name" value="Tle1-like_cat"/>
</dbReference>
<dbReference type="HOGENOM" id="CLU_005049_5_0_1"/>
<accession>A0A0C2WUC9</accession>
<sequence length="560" mass="64976">MPHQQNLPASPPMSPQQPQQEQIIPQLSDFLSPVDPVHESGEGRVMILCFDGTGNQFGTHNSNVVRFIRALQKDDRKKQTVYYQPGIGSYNKYDTYVTHAGNTVESAVDVAIALTLNAHVKEGYQFIAQNHRPGDKICLFGFSRGAHAARVLAGMVYKVGLLPKANMQQLDFAFSIYNTAGYDGYKRSLEFKRTFTHHYQVSVDFVGVWDSVVGLVPKAYPYTSVNYAMKKFRHALSLDERRAAFRPNLWSELTPTSEHELDVDMPVPDTDKLNRGDFEYKPPERNFADVKEVWFAGTHADVGGGSHIATRSSSLSFISLRWMIKECILSETGIMFDLKYLKDDLNFDFDGLIKEIGNETKKQNRIMQYHELKEYRDAQLKEREAKDTTNGTAHIDAKLEEISNKTEKQNRIMKVRDAKQDTLPLPMQQRCGHAWDILADIFDQLVIFWYFWWMLEVVPMLYTYQDHHGNWIRRRMCNFGRGRYIPIYKDKVLVHRSVETRIHKTRKEGEKQSEDGTRAKKSRFFDILQDRLGFRNGEEYTPRAYNWDYLQEQDVIKYVD</sequence>
<dbReference type="InParanoid" id="A0A0C2WUC9"/>
<dbReference type="AlphaFoldDB" id="A0A0C2WUC9"/>
<dbReference type="PANTHER" id="PTHR33840">
    <property type="match status" value="1"/>
</dbReference>
<dbReference type="EMBL" id="KN818300">
    <property type="protein sequence ID" value="KIL60376.1"/>
    <property type="molecule type" value="Genomic_DNA"/>
</dbReference>
<feature type="domain" description="T6SS Phospholipase effector Tle1-like catalytic" evidence="2">
    <location>
        <begin position="45"/>
        <end position="326"/>
    </location>
</feature>
<dbReference type="PANTHER" id="PTHR33840:SF2">
    <property type="entry name" value="TLE1 PHOSPHOLIPASE DOMAIN-CONTAINING PROTEIN"/>
    <property type="match status" value="1"/>
</dbReference>
<name>A0A0C2WUC9_AMAMK</name>
<dbReference type="OrthoDB" id="3162439at2759"/>
<evidence type="ECO:0000313" key="4">
    <source>
        <dbReference type="Proteomes" id="UP000054549"/>
    </source>
</evidence>
<evidence type="ECO:0000313" key="3">
    <source>
        <dbReference type="EMBL" id="KIL60376.1"/>
    </source>
</evidence>
<protein>
    <recommendedName>
        <fullName evidence="2">T6SS Phospholipase effector Tle1-like catalytic domain-containing protein</fullName>
    </recommendedName>
</protein>
<dbReference type="Pfam" id="PF09994">
    <property type="entry name" value="T6SS_Tle1-like_cat"/>
    <property type="match status" value="1"/>
</dbReference>
<dbReference type="Proteomes" id="UP000054549">
    <property type="component" value="Unassembled WGS sequence"/>
</dbReference>
<feature type="region of interest" description="Disordered" evidence="1">
    <location>
        <begin position="1"/>
        <end position="21"/>
    </location>
</feature>
<organism evidence="3 4">
    <name type="scientific">Amanita muscaria (strain Koide BX008)</name>
    <dbReference type="NCBI Taxonomy" id="946122"/>
    <lineage>
        <taxon>Eukaryota</taxon>
        <taxon>Fungi</taxon>
        <taxon>Dikarya</taxon>
        <taxon>Basidiomycota</taxon>
        <taxon>Agaricomycotina</taxon>
        <taxon>Agaricomycetes</taxon>
        <taxon>Agaricomycetidae</taxon>
        <taxon>Agaricales</taxon>
        <taxon>Pluteineae</taxon>
        <taxon>Amanitaceae</taxon>
        <taxon>Amanita</taxon>
    </lineage>
</organism>
<gene>
    <name evidence="3" type="ORF">M378DRAFT_923486</name>
</gene>
<proteinExistence type="predicted"/>
<evidence type="ECO:0000256" key="1">
    <source>
        <dbReference type="SAM" id="MobiDB-lite"/>
    </source>
</evidence>